<gene>
    <name evidence="1" type="ORF">N475_12050</name>
</gene>
<sequence>MQDKYILQYGSLAGWPYKVAHALREKGINSKNVIFYDKDVHDLSRNLPYDGSVCHPDDSTFKKIGSIFKFIEQVKNECSIVHYHSSNIFFRELHSLYEGPKFRKAGIPMLISFGGGDARFLKQANELNPYFYKPYSRKIDTIIKLRYSSWKQNIRFCATDPELGEVAKPYFDKVFTFRQPVILDEINLKVPDANNTCPRILHIPTEPKVKGTEEIVAAVENLKKKGLNFEFVLKRQLTQKEVYQEISNCDVYVDELRCGSHGVTAVETMAAGKPTVTFIREDLIDKFPEELPLVNANPDTIEKVLEELILDAQLRHNIGKASRAYVEKYHDSRVVADDLIEIYKEIEHA</sequence>
<comment type="caution">
    <text evidence="1">The sequence shown here is derived from an EMBL/GenBank/DDBJ whole genome shotgun (WGS) entry which is preliminary data.</text>
</comment>
<dbReference type="PATRIC" id="fig|1365250.3.peg.1640"/>
<evidence type="ECO:0000313" key="1">
    <source>
        <dbReference type="EMBL" id="KZN40505.1"/>
    </source>
</evidence>
<protein>
    <recommendedName>
        <fullName evidence="3">Glycosyl transferase family 1 domain-containing protein</fullName>
    </recommendedName>
</protein>
<dbReference type="AlphaFoldDB" id="A0A166XL81"/>
<dbReference type="SUPFAM" id="SSF53756">
    <property type="entry name" value="UDP-Glycosyltransferase/glycogen phosphorylase"/>
    <property type="match status" value="1"/>
</dbReference>
<organism evidence="1 2">
    <name type="scientific">Pseudoalteromonas luteoviolacea DSM 6061</name>
    <dbReference type="NCBI Taxonomy" id="1365250"/>
    <lineage>
        <taxon>Bacteria</taxon>
        <taxon>Pseudomonadati</taxon>
        <taxon>Pseudomonadota</taxon>
        <taxon>Gammaproteobacteria</taxon>
        <taxon>Alteromonadales</taxon>
        <taxon>Pseudoalteromonadaceae</taxon>
        <taxon>Pseudoalteromonas</taxon>
    </lineage>
</organism>
<name>A0A166XL81_9GAMM</name>
<dbReference type="EMBL" id="AUYB01000095">
    <property type="protein sequence ID" value="KZN40505.1"/>
    <property type="molecule type" value="Genomic_DNA"/>
</dbReference>
<dbReference type="GeneID" id="57363575"/>
<dbReference type="Gene3D" id="3.40.50.2000">
    <property type="entry name" value="Glycogen Phosphorylase B"/>
    <property type="match status" value="1"/>
</dbReference>
<reference evidence="1 2" key="1">
    <citation type="submission" date="2013-07" db="EMBL/GenBank/DDBJ databases">
        <title>Comparative Genomic and Metabolomic Analysis of Twelve Strains of Pseudoalteromonas luteoviolacea.</title>
        <authorList>
            <person name="Vynne N.G."/>
            <person name="Mansson M."/>
            <person name="Gram L."/>
        </authorList>
    </citation>
    <scope>NUCLEOTIDE SEQUENCE [LARGE SCALE GENOMIC DNA]</scope>
    <source>
        <strain evidence="1 2">DSM 6061</strain>
    </source>
</reference>
<accession>A0A166XL81</accession>
<keyword evidence="2" id="KW-1185">Reference proteome</keyword>
<proteinExistence type="predicted"/>
<evidence type="ECO:0000313" key="2">
    <source>
        <dbReference type="Proteomes" id="UP000076643"/>
    </source>
</evidence>
<dbReference type="Proteomes" id="UP000076643">
    <property type="component" value="Unassembled WGS sequence"/>
</dbReference>
<evidence type="ECO:0008006" key="3">
    <source>
        <dbReference type="Google" id="ProtNLM"/>
    </source>
</evidence>
<dbReference type="RefSeq" id="WP_063364991.1">
    <property type="nucleotide sequence ID" value="NZ_AQHB01000030.1"/>
</dbReference>